<dbReference type="CDD" id="cd01836">
    <property type="entry name" value="FeeA_FeeB_like"/>
    <property type="match status" value="1"/>
</dbReference>
<sequence length="409" mass="44824">MSSIAPALLRPIRRQSYRAAVGSPVNSVPRPYDAPQAHAPGENPDRVLVFGNGPAVGWGVITQELALPGQLARALAARTGRGCDVDLLADTAWDMESSTEHLVGRDLAGYDAVVVVIGQSDAYRFLPERRWTAALVSLLDHLEASTSPATGITVMGISPLSAVPPFHSRPGGSSDRWAQRLNELSLAICEGRPRAHFVDAPAAVGPLPGQVLPSRDDHRYRSPQRFFEWAKTIAAHVAPYLDAQSAEDRPARVARNRPQSPERRRAALWELRLVDTPREKRFDDIVRRAQQMFGTLGAAFSVIDENRQWNKSIVGYDVTEGLLRNSFCNTTIQHAGPFVVGDARCDERFEEMDTPVRFYAGYPVEAGDGTRIGALCVFDEQPRDPATVDLSLLRDFALAIQKELSAVTA</sequence>
<feature type="region of interest" description="Disordered" evidence="1">
    <location>
        <begin position="23"/>
        <end position="43"/>
    </location>
</feature>
<dbReference type="Pfam" id="PF01590">
    <property type="entry name" value="GAF"/>
    <property type="match status" value="1"/>
</dbReference>
<dbReference type="InterPro" id="IPR036514">
    <property type="entry name" value="SGNH_hydro_sf"/>
</dbReference>
<proteinExistence type="predicted"/>
<reference evidence="3 4" key="1">
    <citation type="submission" date="2018-10" db="EMBL/GenBank/DDBJ databases">
        <title>Sequencing the genomes of 1000 actinobacteria strains.</title>
        <authorList>
            <person name="Klenk H.-P."/>
        </authorList>
    </citation>
    <scope>NUCLEOTIDE SEQUENCE [LARGE SCALE GENOMIC DNA]</scope>
    <source>
        <strain evidence="3 4">DSM 17894</strain>
    </source>
</reference>
<name>A0A495IMD4_9MICO</name>
<dbReference type="SUPFAM" id="SSF52266">
    <property type="entry name" value="SGNH hydrolase"/>
    <property type="match status" value="1"/>
</dbReference>
<keyword evidence="4" id="KW-1185">Reference proteome</keyword>
<dbReference type="RefSeq" id="WP_170160012.1">
    <property type="nucleotide sequence ID" value="NZ_RBKS01000001.1"/>
</dbReference>
<evidence type="ECO:0000313" key="4">
    <source>
        <dbReference type="Proteomes" id="UP000280008"/>
    </source>
</evidence>
<dbReference type="AlphaFoldDB" id="A0A495IMD4"/>
<evidence type="ECO:0000259" key="2">
    <source>
        <dbReference type="Pfam" id="PF01590"/>
    </source>
</evidence>
<dbReference type="EMBL" id="RBKS01000001">
    <property type="protein sequence ID" value="RKR76588.1"/>
    <property type="molecule type" value="Genomic_DNA"/>
</dbReference>
<dbReference type="PANTHER" id="PTHR43102">
    <property type="entry name" value="SLR1143 PROTEIN"/>
    <property type="match status" value="1"/>
</dbReference>
<feature type="domain" description="GAF" evidence="2">
    <location>
        <begin position="278"/>
        <end position="400"/>
    </location>
</feature>
<protein>
    <submittedName>
        <fullName evidence="3">GAF domain-containing protein</fullName>
    </submittedName>
</protein>
<evidence type="ECO:0000256" key="1">
    <source>
        <dbReference type="SAM" id="MobiDB-lite"/>
    </source>
</evidence>
<dbReference type="Proteomes" id="UP000280008">
    <property type="component" value="Unassembled WGS sequence"/>
</dbReference>
<dbReference type="Gene3D" id="3.30.450.40">
    <property type="match status" value="1"/>
</dbReference>
<gene>
    <name evidence="3" type="ORF">C8E83_3765</name>
</gene>
<dbReference type="InterPro" id="IPR029016">
    <property type="entry name" value="GAF-like_dom_sf"/>
</dbReference>
<dbReference type="Gene3D" id="3.40.50.1110">
    <property type="entry name" value="SGNH hydrolase"/>
    <property type="match status" value="1"/>
</dbReference>
<organism evidence="3 4">
    <name type="scientific">Frondihabitans australicus</name>
    <dbReference type="NCBI Taxonomy" id="386892"/>
    <lineage>
        <taxon>Bacteria</taxon>
        <taxon>Bacillati</taxon>
        <taxon>Actinomycetota</taxon>
        <taxon>Actinomycetes</taxon>
        <taxon>Micrococcales</taxon>
        <taxon>Microbacteriaceae</taxon>
        <taxon>Frondihabitans</taxon>
    </lineage>
</organism>
<dbReference type="PANTHER" id="PTHR43102:SF2">
    <property type="entry name" value="GAF DOMAIN-CONTAINING PROTEIN"/>
    <property type="match status" value="1"/>
</dbReference>
<evidence type="ECO:0000313" key="3">
    <source>
        <dbReference type="EMBL" id="RKR76588.1"/>
    </source>
</evidence>
<comment type="caution">
    <text evidence="3">The sequence shown here is derived from an EMBL/GenBank/DDBJ whole genome shotgun (WGS) entry which is preliminary data.</text>
</comment>
<dbReference type="InterPro" id="IPR003018">
    <property type="entry name" value="GAF"/>
</dbReference>
<accession>A0A495IMD4</accession>
<dbReference type="SUPFAM" id="SSF55781">
    <property type="entry name" value="GAF domain-like"/>
    <property type="match status" value="1"/>
</dbReference>